<dbReference type="EMBL" id="AUXZ01000083">
    <property type="protein sequence ID" value="KZN49166.1"/>
    <property type="molecule type" value="Genomic_DNA"/>
</dbReference>
<evidence type="ECO:0000256" key="2">
    <source>
        <dbReference type="ARBA" id="ARBA00023315"/>
    </source>
</evidence>
<dbReference type="SUPFAM" id="SSF55729">
    <property type="entry name" value="Acyl-CoA N-acyltransferases (Nat)"/>
    <property type="match status" value="1"/>
</dbReference>
<dbReference type="NCBIfam" id="NF007853">
    <property type="entry name" value="PRK10562.1"/>
    <property type="match status" value="1"/>
</dbReference>
<dbReference type="PANTHER" id="PTHR43800:SF1">
    <property type="entry name" value="PEPTIDYL-LYSINE N-ACETYLTRANSFERASE YJAB"/>
    <property type="match status" value="1"/>
</dbReference>
<dbReference type="GO" id="GO:0016747">
    <property type="term" value="F:acyltransferase activity, transferring groups other than amino-acyl groups"/>
    <property type="evidence" value="ECO:0007669"/>
    <property type="project" value="InterPro"/>
</dbReference>
<keyword evidence="2" id="KW-0012">Acyltransferase</keyword>
<name>A0A167DPI8_9GAMM</name>
<dbReference type="AlphaFoldDB" id="A0A167DPI8"/>
<gene>
    <name evidence="4" type="ORF">N476_20220</name>
</gene>
<accession>A0A167DPI8</accession>
<dbReference type="RefSeq" id="WP_063362706.1">
    <property type="nucleotide sequence ID" value="NZ_AUXZ01000083.1"/>
</dbReference>
<comment type="caution">
    <text evidence="4">The sequence shown here is derived from an EMBL/GenBank/DDBJ whole genome shotgun (WGS) entry which is preliminary data.</text>
</comment>
<protein>
    <recommendedName>
        <fullName evidence="3">N-acetyltransferase domain-containing protein</fullName>
    </recommendedName>
</protein>
<evidence type="ECO:0000313" key="4">
    <source>
        <dbReference type="EMBL" id="KZN49166.1"/>
    </source>
</evidence>
<keyword evidence="1" id="KW-0808">Transferase</keyword>
<dbReference type="InterPro" id="IPR016181">
    <property type="entry name" value="Acyl_CoA_acyltransferase"/>
</dbReference>
<dbReference type="PANTHER" id="PTHR43800">
    <property type="entry name" value="PEPTIDYL-LYSINE N-ACETYLTRANSFERASE YJAB"/>
    <property type="match status" value="1"/>
</dbReference>
<organism evidence="4 5">
    <name type="scientific">Pseudoalteromonas luteoviolacea H33</name>
    <dbReference type="NCBI Taxonomy" id="1365251"/>
    <lineage>
        <taxon>Bacteria</taxon>
        <taxon>Pseudomonadati</taxon>
        <taxon>Pseudomonadota</taxon>
        <taxon>Gammaproteobacteria</taxon>
        <taxon>Alteromonadales</taxon>
        <taxon>Pseudoalteromonadaceae</taxon>
        <taxon>Pseudoalteromonas</taxon>
    </lineage>
</organism>
<feature type="domain" description="N-acetyltransferase" evidence="3">
    <location>
        <begin position="1"/>
        <end position="142"/>
    </location>
</feature>
<dbReference type="OrthoDB" id="9789605at2"/>
<proteinExistence type="predicted"/>
<evidence type="ECO:0000256" key="1">
    <source>
        <dbReference type="ARBA" id="ARBA00022679"/>
    </source>
</evidence>
<evidence type="ECO:0000313" key="5">
    <source>
        <dbReference type="Proteomes" id="UP000076503"/>
    </source>
</evidence>
<dbReference type="Gene3D" id="3.40.630.30">
    <property type="match status" value="1"/>
</dbReference>
<sequence length="145" mass="16583">MIRKGLASDIEPVLMVWLAASQQAHHFVPESFWRDHLDTMRQVYLPSSDNYVYLDNQQIIGFYALVKNTLAAIFVLPEKQGQGVGKQLIADAKSRCNRLELSVYQRNVASVAFYQQQGFEIIAQDEDPLTGQAQYIMSWQDRQTA</sequence>
<dbReference type="CDD" id="cd04301">
    <property type="entry name" value="NAT_SF"/>
    <property type="match status" value="1"/>
</dbReference>
<dbReference type="PROSITE" id="PS51186">
    <property type="entry name" value="GNAT"/>
    <property type="match status" value="1"/>
</dbReference>
<evidence type="ECO:0000259" key="3">
    <source>
        <dbReference type="PROSITE" id="PS51186"/>
    </source>
</evidence>
<dbReference type="PATRIC" id="fig|1365251.3.peg.3363"/>
<dbReference type="InterPro" id="IPR000182">
    <property type="entry name" value="GNAT_dom"/>
</dbReference>
<reference evidence="4 5" key="1">
    <citation type="submission" date="2013-07" db="EMBL/GenBank/DDBJ databases">
        <title>Comparative Genomic and Metabolomic Analysis of Twelve Strains of Pseudoalteromonas luteoviolacea.</title>
        <authorList>
            <person name="Vynne N.G."/>
            <person name="Mansson M."/>
            <person name="Gram L."/>
        </authorList>
    </citation>
    <scope>NUCLEOTIDE SEQUENCE [LARGE SCALE GENOMIC DNA]</scope>
    <source>
        <strain evidence="4 5">H33</strain>
    </source>
</reference>
<dbReference type="Proteomes" id="UP000076503">
    <property type="component" value="Unassembled WGS sequence"/>
</dbReference>
<dbReference type="Pfam" id="PF13673">
    <property type="entry name" value="Acetyltransf_10"/>
    <property type="match status" value="1"/>
</dbReference>